<protein>
    <recommendedName>
        <fullName evidence="3">Carrier domain-containing protein</fullName>
    </recommendedName>
</protein>
<evidence type="ECO:0000256" key="2">
    <source>
        <dbReference type="ARBA" id="ARBA00022553"/>
    </source>
</evidence>
<evidence type="ECO:0000259" key="3">
    <source>
        <dbReference type="PROSITE" id="PS50075"/>
    </source>
</evidence>
<dbReference type="InterPro" id="IPR009081">
    <property type="entry name" value="PP-bd_ACP"/>
</dbReference>
<dbReference type="InterPro" id="IPR001031">
    <property type="entry name" value="Thioesterase"/>
</dbReference>
<organism evidence="4 5">
    <name type="scientific">Aspergillus wentii DTO 134E9</name>
    <dbReference type="NCBI Taxonomy" id="1073089"/>
    <lineage>
        <taxon>Eukaryota</taxon>
        <taxon>Fungi</taxon>
        <taxon>Dikarya</taxon>
        <taxon>Ascomycota</taxon>
        <taxon>Pezizomycotina</taxon>
        <taxon>Eurotiomycetes</taxon>
        <taxon>Eurotiomycetidae</taxon>
        <taxon>Eurotiales</taxon>
        <taxon>Aspergillaceae</taxon>
        <taxon>Aspergillus</taxon>
        <taxon>Aspergillus subgen. Cremei</taxon>
    </lineage>
</organism>
<dbReference type="InterPro" id="IPR045851">
    <property type="entry name" value="AMP-bd_C_sf"/>
</dbReference>
<dbReference type="PANTHER" id="PTHR24096">
    <property type="entry name" value="LONG-CHAIN-FATTY-ACID--COA LIGASE"/>
    <property type="match status" value="1"/>
</dbReference>
<dbReference type="InterPro" id="IPR036736">
    <property type="entry name" value="ACP-like_sf"/>
</dbReference>
<dbReference type="SUPFAM" id="SSF56801">
    <property type="entry name" value="Acetyl-CoA synthetase-like"/>
    <property type="match status" value="1"/>
</dbReference>
<feature type="domain" description="Carrier" evidence="3">
    <location>
        <begin position="528"/>
        <end position="607"/>
    </location>
</feature>
<dbReference type="EMBL" id="KV878215">
    <property type="protein sequence ID" value="OJJ32049.1"/>
    <property type="molecule type" value="Genomic_DNA"/>
</dbReference>
<accession>A0A1L9RAV5</accession>
<sequence length="885" mass="99471">MNKCPNTSNMTVQNITSLLENAAQDKGILFYPHESHEFNELNIDGIHEESIILLHFEDHVDNIIWLWSVLYAGCIPAMSIALPKSTNDCEVHLNHLHDLLDDPICLTKSGLLSQFPETKLRIVEIEKLKLNGDQREISRLQQIALLMLSSGSTGQSKAVCLTHQQILASVSGKSAVLPVDRDSFLNWIRLDHVGSLVEIHLHALYLSSNQVHVQAEDIIPNPGWFLELLHRHNVGRTFAPNFFLEDLLAFLERSPPETDDIHLNHLRYLVSGGEANSTQTCHRLSTLLTRYGVPPNAIVPGFGMTETCAGCIYNKQCPEYDIQQQNEFVSLGECTPGIEMRITSPDDDERAVGRQVIGNLQLRGDIVFSSYFNNEPVTSDAFASNGWFKTGDVGIIDAAGKLNLVGRTKDVITINGLKYHPNTIEAAIEDAEIDGVRPGCVSCFAYRSSGATEAIYVVYLPAYPWDDAEARYNTRNSIIQRVLLLTNSLPYILPLDPDTVERTTMGKISRSKLSTALQNGHFQKYEAPPATETEKIILAEWADIAGIPEKALGVERSMFEAGLTSVKLIRFQQCLRRRFSFGDSLSVLTIMTNPTVRGLANALQTHSNSYTPVVTLQPHGDKTPLWLIHPAAGEALVFLEFSKYITQRPVYGLRARGFYPGETRFSSLQECITTYHAAIKKQQPHGPYAIAGYSYGGMLAFELAKVLEQHGDEVRFLASVNRPPHVHPNLQKVRWTTCLTHLAYFLALISERTFHVLLHELKDASHDEAISRIINAASPSRLDELSLDASKLETWADVTLGLQDIARQYQPHGMIQQMDVFYGEPLAVVDCDKREWLRRLQRWQEFVGSEIRYHEAYGHHHNLFGAENVYTLQRSFRRAMEERGI</sequence>
<dbReference type="InterPro" id="IPR000873">
    <property type="entry name" value="AMP-dep_synth/lig_dom"/>
</dbReference>
<dbReference type="VEuPathDB" id="FungiDB:ASPWEDRAFT_53769"/>
<evidence type="ECO:0000256" key="1">
    <source>
        <dbReference type="ARBA" id="ARBA00022450"/>
    </source>
</evidence>
<keyword evidence="5" id="KW-1185">Reference proteome</keyword>
<dbReference type="PROSITE" id="PS50075">
    <property type="entry name" value="CARRIER"/>
    <property type="match status" value="1"/>
</dbReference>
<dbReference type="Pfam" id="PF00550">
    <property type="entry name" value="PP-binding"/>
    <property type="match status" value="1"/>
</dbReference>
<dbReference type="GO" id="GO:0031177">
    <property type="term" value="F:phosphopantetheine binding"/>
    <property type="evidence" value="ECO:0007669"/>
    <property type="project" value="InterPro"/>
</dbReference>
<dbReference type="PROSITE" id="PS00455">
    <property type="entry name" value="AMP_BINDING"/>
    <property type="match status" value="1"/>
</dbReference>
<evidence type="ECO:0000313" key="4">
    <source>
        <dbReference type="EMBL" id="OJJ32049.1"/>
    </source>
</evidence>
<proteinExistence type="predicted"/>
<dbReference type="SUPFAM" id="SSF47336">
    <property type="entry name" value="ACP-like"/>
    <property type="match status" value="1"/>
</dbReference>
<dbReference type="SMART" id="SM00823">
    <property type="entry name" value="PKS_PP"/>
    <property type="match status" value="1"/>
</dbReference>
<dbReference type="AlphaFoldDB" id="A0A1L9RAV5"/>
<evidence type="ECO:0000313" key="5">
    <source>
        <dbReference type="Proteomes" id="UP000184383"/>
    </source>
</evidence>
<dbReference type="Pfam" id="PF00501">
    <property type="entry name" value="AMP-binding"/>
    <property type="match status" value="1"/>
</dbReference>
<dbReference type="STRING" id="1073089.A0A1L9RAV5"/>
<dbReference type="Gene3D" id="1.10.1200.10">
    <property type="entry name" value="ACP-like"/>
    <property type="match status" value="1"/>
</dbReference>
<dbReference type="Gene3D" id="3.30.300.30">
    <property type="match status" value="1"/>
</dbReference>
<dbReference type="InterPro" id="IPR042099">
    <property type="entry name" value="ANL_N_sf"/>
</dbReference>
<dbReference type="Gene3D" id="3.40.50.12780">
    <property type="entry name" value="N-terminal domain of ligase-like"/>
    <property type="match status" value="1"/>
</dbReference>
<dbReference type="PANTHER" id="PTHR24096:SF267">
    <property type="entry name" value="MALONATE--COA LIGASE ACSF3, MITOCHONDRIAL"/>
    <property type="match status" value="1"/>
</dbReference>
<gene>
    <name evidence="4" type="ORF">ASPWEDRAFT_53769</name>
</gene>
<dbReference type="InterPro" id="IPR020845">
    <property type="entry name" value="AMP-binding_CS"/>
</dbReference>
<dbReference type="GO" id="GO:0006633">
    <property type="term" value="P:fatty acid biosynthetic process"/>
    <property type="evidence" value="ECO:0007669"/>
    <property type="project" value="TreeGrafter"/>
</dbReference>
<keyword evidence="1" id="KW-0596">Phosphopantetheine</keyword>
<dbReference type="Proteomes" id="UP000184383">
    <property type="component" value="Unassembled WGS sequence"/>
</dbReference>
<reference evidence="5" key="1">
    <citation type="journal article" date="2017" name="Genome Biol.">
        <title>Comparative genomics reveals high biological diversity and specific adaptations in the industrially and medically important fungal genus Aspergillus.</title>
        <authorList>
            <person name="de Vries R.P."/>
            <person name="Riley R."/>
            <person name="Wiebenga A."/>
            <person name="Aguilar-Osorio G."/>
            <person name="Amillis S."/>
            <person name="Uchima C.A."/>
            <person name="Anderluh G."/>
            <person name="Asadollahi M."/>
            <person name="Askin M."/>
            <person name="Barry K."/>
            <person name="Battaglia E."/>
            <person name="Bayram O."/>
            <person name="Benocci T."/>
            <person name="Braus-Stromeyer S.A."/>
            <person name="Caldana C."/>
            <person name="Canovas D."/>
            <person name="Cerqueira G.C."/>
            <person name="Chen F."/>
            <person name="Chen W."/>
            <person name="Choi C."/>
            <person name="Clum A."/>
            <person name="Dos Santos R.A."/>
            <person name="Damasio A.R."/>
            <person name="Diallinas G."/>
            <person name="Emri T."/>
            <person name="Fekete E."/>
            <person name="Flipphi M."/>
            <person name="Freyberg S."/>
            <person name="Gallo A."/>
            <person name="Gournas C."/>
            <person name="Habgood R."/>
            <person name="Hainaut M."/>
            <person name="Harispe M.L."/>
            <person name="Henrissat B."/>
            <person name="Hilden K.S."/>
            <person name="Hope R."/>
            <person name="Hossain A."/>
            <person name="Karabika E."/>
            <person name="Karaffa L."/>
            <person name="Karanyi Z."/>
            <person name="Krasevec N."/>
            <person name="Kuo A."/>
            <person name="Kusch H."/>
            <person name="LaButti K."/>
            <person name="Lagendijk E.L."/>
            <person name="Lapidus A."/>
            <person name="Levasseur A."/>
            <person name="Lindquist E."/>
            <person name="Lipzen A."/>
            <person name="Logrieco A.F."/>
            <person name="MacCabe A."/>
            <person name="Maekelae M.R."/>
            <person name="Malavazi I."/>
            <person name="Melin P."/>
            <person name="Meyer V."/>
            <person name="Mielnichuk N."/>
            <person name="Miskei M."/>
            <person name="Molnar A.P."/>
            <person name="Mule G."/>
            <person name="Ngan C.Y."/>
            <person name="Orejas M."/>
            <person name="Orosz E."/>
            <person name="Ouedraogo J.P."/>
            <person name="Overkamp K.M."/>
            <person name="Park H.-S."/>
            <person name="Perrone G."/>
            <person name="Piumi F."/>
            <person name="Punt P.J."/>
            <person name="Ram A.F."/>
            <person name="Ramon A."/>
            <person name="Rauscher S."/>
            <person name="Record E."/>
            <person name="Riano-Pachon D.M."/>
            <person name="Robert V."/>
            <person name="Roehrig J."/>
            <person name="Ruller R."/>
            <person name="Salamov A."/>
            <person name="Salih N.S."/>
            <person name="Samson R.A."/>
            <person name="Sandor E."/>
            <person name="Sanguinetti M."/>
            <person name="Schuetze T."/>
            <person name="Sepcic K."/>
            <person name="Shelest E."/>
            <person name="Sherlock G."/>
            <person name="Sophianopoulou V."/>
            <person name="Squina F.M."/>
            <person name="Sun H."/>
            <person name="Susca A."/>
            <person name="Todd R.B."/>
            <person name="Tsang A."/>
            <person name="Unkles S.E."/>
            <person name="van de Wiele N."/>
            <person name="van Rossen-Uffink D."/>
            <person name="Oliveira J.V."/>
            <person name="Vesth T.C."/>
            <person name="Visser J."/>
            <person name="Yu J.-H."/>
            <person name="Zhou M."/>
            <person name="Andersen M.R."/>
            <person name="Archer D.B."/>
            <person name="Baker S.E."/>
            <person name="Benoit I."/>
            <person name="Brakhage A.A."/>
            <person name="Braus G.H."/>
            <person name="Fischer R."/>
            <person name="Frisvad J.C."/>
            <person name="Goldman G.H."/>
            <person name="Houbraken J."/>
            <person name="Oakley B."/>
            <person name="Pocsi I."/>
            <person name="Scazzocchio C."/>
            <person name="Seiboth B."/>
            <person name="vanKuyk P.A."/>
            <person name="Wortman J."/>
            <person name="Dyer P.S."/>
            <person name="Grigoriev I.V."/>
        </authorList>
    </citation>
    <scope>NUCLEOTIDE SEQUENCE [LARGE SCALE GENOMIC DNA]</scope>
    <source>
        <strain evidence="5">DTO 134E9</strain>
    </source>
</reference>
<dbReference type="OrthoDB" id="10253869at2759"/>
<dbReference type="SUPFAM" id="SSF53474">
    <property type="entry name" value="alpha/beta-Hydrolases"/>
    <property type="match status" value="1"/>
</dbReference>
<keyword evidence="2" id="KW-0597">Phosphoprotein</keyword>
<dbReference type="InterPro" id="IPR029058">
    <property type="entry name" value="AB_hydrolase_fold"/>
</dbReference>
<dbReference type="Pfam" id="PF00975">
    <property type="entry name" value="Thioesterase"/>
    <property type="match status" value="1"/>
</dbReference>
<dbReference type="RefSeq" id="XP_040685726.1">
    <property type="nucleotide sequence ID" value="XM_040837948.1"/>
</dbReference>
<dbReference type="GO" id="GO:0031957">
    <property type="term" value="F:very long-chain fatty acid-CoA ligase activity"/>
    <property type="evidence" value="ECO:0007669"/>
    <property type="project" value="TreeGrafter"/>
</dbReference>
<name>A0A1L9RAV5_ASPWE</name>
<dbReference type="InterPro" id="IPR020806">
    <property type="entry name" value="PKS_PP-bd"/>
</dbReference>
<dbReference type="Gene3D" id="3.40.50.1820">
    <property type="entry name" value="alpha/beta hydrolase"/>
    <property type="match status" value="1"/>
</dbReference>
<dbReference type="GeneID" id="63753796"/>